<evidence type="ECO:0000256" key="1">
    <source>
        <dbReference type="PROSITE-ProRule" id="PRU00152"/>
    </source>
</evidence>
<keyword evidence="5" id="KW-1185">Reference proteome</keyword>
<dbReference type="PROSITE" id="PS50095">
    <property type="entry name" value="PLAT"/>
    <property type="match status" value="1"/>
</dbReference>
<keyword evidence="2" id="KW-0732">Signal</keyword>
<organism evidence="4 5">
    <name type="scientific">Riccia fluitans</name>
    <dbReference type="NCBI Taxonomy" id="41844"/>
    <lineage>
        <taxon>Eukaryota</taxon>
        <taxon>Viridiplantae</taxon>
        <taxon>Streptophyta</taxon>
        <taxon>Embryophyta</taxon>
        <taxon>Marchantiophyta</taxon>
        <taxon>Marchantiopsida</taxon>
        <taxon>Marchantiidae</taxon>
        <taxon>Marchantiales</taxon>
        <taxon>Ricciaceae</taxon>
        <taxon>Riccia</taxon>
    </lineage>
</organism>
<dbReference type="PANTHER" id="PTHR31718">
    <property type="entry name" value="PLAT DOMAIN-CONTAINING PROTEIN"/>
    <property type="match status" value="1"/>
</dbReference>
<sequence length="176" mass="19136">MAAAMLMVTLLMVLGFMSSTSVLAEDNCVYTVFVKTGWLPRSGTDSNIGATFYTAEGDGIEIANFTGWGNLLEPNKNYFERSALDVFSGFGDCVSGPICKMNLTSDGSGPHHGWFSESVEITAAKFGQNCSSHHFTVQQWLATDIAPHSLSFVKDDCVTDEPDSDLKLIRKYGLGR</sequence>
<dbReference type="SUPFAM" id="SSF49723">
    <property type="entry name" value="Lipase/lipooxygenase domain (PLAT/LH2 domain)"/>
    <property type="match status" value="1"/>
</dbReference>
<dbReference type="Proteomes" id="UP001605036">
    <property type="component" value="Unassembled WGS sequence"/>
</dbReference>
<feature type="signal peptide" evidence="2">
    <location>
        <begin position="1"/>
        <end position="24"/>
    </location>
</feature>
<dbReference type="InterPro" id="IPR036392">
    <property type="entry name" value="PLAT/LH2_dom_sf"/>
</dbReference>
<dbReference type="InterPro" id="IPR001024">
    <property type="entry name" value="PLAT/LH2_dom"/>
</dbReference>
<feature type="chain" id="PRO_5044771481" description="PLAT domain-containing protein" evidence="2">
    <location>
        <begin position="25"/>
        <end position="176"/>
    </location>
</feature>
<proteinExistence type="predicted"/>
<evidence type="ECO:0000259" key="3">
    <source>
        <dbReference type="PROSITE" id="PS50095"/>
    </source>
</evidence>
<accession>A0ABD1Y6R8</accession>
<name>A0ABD1Y6R8_9MARC</name>
<dbReference type="PANTHER" id="PTHR31718:SF0">
    <property type="entry name" value="PLAT DOMAIN-CONTAINING PROTEIN 2"/>
    <property type="match status" value="1"/>
</dbReference>
<evidence type="ECO:0000256" key="2">
    <source>
        <dbReference type="SAM" id="SignalP"/>
    </source>
</evidence>
<gene>
    <name evidence="4" type="ORF">R1flu_002641</name>
</gene>
<evidence type="ECO:0000313" key="4">
    <source>
        <dbReference type="EMBL" id="KAL2622436.1"/>
    </source>
</evidence>
<feature type="domain" description="PLAT" evidence="3">
    <location>
        <begin position="28"/>
        <end position="155"/>
    </location>
</feature>
<protein>
    <recommendedName>
        <fullName evidence="3">PLAT domain-containing protein</fullName>
    </recommendedName>
</protein>
<comment type="caution">
    <text evidence="1">Lacks conserved residue(s) required for the propagation of feature annotation.</text>
</comment>
<dbReference type="Pfam" id="PF01477">
    <property type="entry name" value="PLAT"/>
    <property type="match status" value="1"/>
</dbReference>
<reference evidence="4 5" key="1">
    <citation type="submission" date="2024-09" db="EMBL/GenBank/DDBJ databases">
        <title>Chromosome-scale assembly of Riccia fluitans.</title>
        <authorList>
            <person name="Paukszto L."/>
            <person name="Sawicki J."/>
            <person name="Karawczyk K."/>
            <person name="Piernik-Szablinska J."/>
            <person name="Szczecinska M."/>
            <person name="Mazdziarz M."/>
        </authorList>
    </citation>
    <scope>NUCLEOTIDE SEQUENCE [LARGE SCALE GENOMIC DNA]</scope>
    <source>
        <strain evidence="4">Rf_01</strain>
        <tissue evidence="4">Aerial parts of the thallus</tissue>
    </source>
</reference>
<comment type="caution">
    <text evidence="4">The sequence shown here is derived from an EMBL/GenBank/DDBJ whole genome shotgun (WGS) entry which is preliminary data.</text>
</comment>
<evidence type="ECO:0000313" key="5">
    <source>
        <dbReference type="Proteomes" id="UP001605036"/>
    </source>
</evidence>
<dbReference type="EMBL" id="JBHFFA010000006">
    <property type="protein sequence ID" value="KAL2622436.1"/>
    <property type="molecule type" value="Genomic_DNA"/>
</dbReference>
<dbReference type="Gene3D" id="2.60.60.20">
    <property type="entry name" value="PLAT/LH2 domain"/>
    <property type="match status" value="1"/>
</dbReference>
<dbReference type="AlphaFoldDB" id="A0ABD1Y6R8"/>